<protein>
    <recommendedName>
        <fullName evidence="8">Glycosyltransferase family 92 protein</fullName>
        <ecNumber evidence="8">2.4.1.-</ecNumber>
    </recommendedName>
</protein>
<evidence type="ECO:0000256" key="2">
    <source>
        <dbReference type="ARBA" id="ARBA00007647"/>
    </source>
</evidence>
<evidence type="ECO:0000313" key="10">
    <source>
        <dbReference type="Proteomes" id="UP000244005"/>
    </source>
</evidence>
<keyword evidence="10" id="KW-1185">Reference proteome</keyword>
<accession>A0A2R6XVK7</accession>
<keyword evidence="3 8" id="KW-0328">Glycosyltransferase</keyword>
<dbReference type="GO" id="GO:0005737">
    <property type="term" value="C:cytoplasm"/>
    <property type="evidence" value="ECO:0000318"/>
    <property type="project" value="GO_Central"/>
</dbReference>
<keyword evidence="5 8" id="KW-0812">Transmembrane</keyword>
<dbReference type="Pfam" id="PF01697">
    <property type="entry name" value="Glyco_transf_92"/>
    <property type="match status" value="1"/>
</dbReference>
<evidence type="ECO:0000313" key="9">
    <source>
        <dbReference type="EMBL" id="PTQ50135.1"/>
    </source>
</evidence>
<sequence>MCAGIVGRMSKHGEKPVGVRSLIILCMLLSLVLVLVTVRPLEVMGSLAICRGEAGRGHLPPGGQAWTRVKVVPEWQTPAVVTDREYEMLHDEAYGVARRFVPMGTATFLFVHFSTHRVEPNSFAVVGMGAKALFLYSNPQFFCSWHPHDYPLRSTVHANGSFIQPDRWHVSYGKQYTGTVVYCTFDLPVGSDGVGGHLVVTATHGTSHRSGLEDLSFVAKVEAPGEFNASRFRAPYELDHVYCGAPLYGALNPKRLREWIAYHVRFLGDRAHFFLYDAGGIEGAVLDVVRPWVAKGRVTVMNVRQGERYNSHYHNQFVVLNDCLFRSRSLAAWTWIFDVDEFLYMPPQYSSVDEVISELESKFWGKRLQRISMLQRPMDHKHCVRGGDSSELDSAWALEKLVYRRTQVTEAGGQMDRKSVVRADSALAVGPHDPVRMRMPPGATEMAEVTMWESTRLQYYHYHGTVNKKESELCNEFLGPEVNVTSFDDVQHQFDDSMKLRVEGVKRFELETVGSLDV</sequence>
<dbReference type="InterPro" id="IPR008166">
    <property type="entry name" value="Glyco_transf_92"/>
</dbReference>
<comment type="subcellular location">
    <subcellularLocation>
        <location evidence="1">Membrane</location>
        <topology evidence="1">Single-pass membrane protein</topology>
    </subcellularLocation>
</comment>
<keyword evidence="6 8" id="KW-1133">Transmembrane helix</keyword>
<gene>
    <name evidence="9" type="ORF">MARPO_0001s0176</name>
</gene>
<dbReference type="Gramene" id="Mp1g18380.1">
    <property type="protein sequence ID" value="Mp1g18380.1.cds"/>
    <property type="gene ID" value="Mp1g18380"/>
</dbReference>
<evidence type="ECO:0000256" key="4">
    <source>
        <dbReference type="ARBA" id="ARBA00022679"/>
    </source>
</evidence>
<dbReference type="PANTHER" id="PTHR21461">
    <property type="entry name" value="GLYCOSYLTRANSFERASE FAMILY 92 PROTEIN"/>
    <property type="match status" value="1"/>
</dbReference>
<dbReference type="AlphaFoldDB" id="A0A2R6XVK7"/>
<dbReference type="PANTHER" id="PTHR21461:SF89">
    <property type="entry name" value="GLYCOSYLTRANSFERASE FAMILY 92 PROTEIN"/>
    <property type="match status" value="1"/>
</dbReference>
<dbReference type="GO" id="GO:0016020">
    <property type="term" value="C:membrane"/>
    <property type="evidence" value="ECO:0007669"/>
    <property type="project" value="UniProtKB-SubCell"/>
</dbReference>
<evidence type="ECO:0000256" key="8">
    <source>
        <dbReference type="RuleBase" id="RU366017"/>
    </source>
</evidence>
<dbReference type="OrthoDB" id="2526284at2759"/>
<reference evidence="10" key="1">
    <citation type="journal article" date="2017" name="Cell">
        <title>Insights into land plant evolution garnered from the Marchantia polymorpha genome.</title>
        <authorList>
            <person name="Bowman J.L."/>
            <person name="Kohchi T."/>
            <person name="Yamato K.T."/>
            <person name="Jenkins J."/>
            <person name="Shu S."/>
            <person name="Ishizaki K."/>
            <person name="Yamaoka S."/>
            <person name="Nishihama R."/>
            <person name="Nakamura Y."/>
            <person name="Berger F."/>
            <person name="Adam C."/>
            <person name="Aki S.S."/>
            <person name="Althoff F."/>
            <person name="Araki T."/>
            <person name="Arteaga-Vazquez M.A."/>
            <person name="Balasubrmanian S."/>
            <person name="Barry K."/>
            <person name="Bauer D."/>
            <person name="Boehm C.R."/>
            <person name="Briginshaw L."/>
            <person name="Caballero-Perez J."/>
            <person name="Catarino B."/>
            <person name="Chen F."/>
            <person name="Chiyoda S."/>
            <person name="Chovatia M."/>
            <person name="Davies K.M."/>
            <person name="Delmans M."/>
            <person name="Demura T."/>
            <person name="Dierschke T."/>
            <person name="Dolan L."/>
            <person name="Dorantes-Acosta A.E."/>
            <person name="Eklund D.M."/>
            <person name="Florent S.N."/>
            <person name="Flores-Sandoval E."/>
            <person name="Fujiyama A."/>
            <person name="Fukuzawa H."/>
            <person name="Galik B."/>
            <person name="Grimanelli D."/>
            <person name="Grimwood J."/>
            <person name="Grossniklaus U."/>
            <person name="Hamada T."/>
            <person name="Haseloff J."/>
            <person name="Hetherington A.J."/>
            <person name="Higo A."/>
            <person name="Hirakawa Y."/>
            <person name="Hundley H.N."/>
            <person name="Ikeda Y."/>
            <person name="Inoue K."/>
            <person name="Inoue S.I."/>
            <person name="Ishida S."/>
            <person name="Jia Q."/>
            <person name="Kakita M."/>
            <person name="Kanazawa T."/>
            <person name="Kawai Y."/>
            <person name="Kawashima T."/>
            <person name="Kennedy M."/>
            <person name="Kinose K."/>
            <person name="Kinoshita T."/>
            <person name="Kohara Y."/>
            <person name="Koide E."/>
            <person name="Komatsu K."/>
            <person name="Kopischke S."/>
            <person name="Kubo M."/>
            <person name="Kyozuka J."/>
            <person name="Lagercrantz U."/>
            <person name="Lin S.S."/>
            <person name="Lindquist E."/>
            <person name="Lipzen A.M."/>
            <person name="Lu C.W."/>
            <person name="De Luna E."/>
            <person name="Martienssen R.A."/>
            <person name="Minamino N."/>
            <person name="Mizutani M."/>
            <person name="Mizutani M."/>
            <person name="Mochizuki N."/>
            <person name="Monte I."/>
            <person name="Mosher R."/>
            <person name="Nagasaki H."/>
            <person name="Nakagami H."/>
            <person name="Naramoto S."/>
            <person name="Nishitani K."/>
            <person name="Ohtani M."/>
            <person name="Okamoto T."/>
            <person name="Okumura M."/>
            <person name="Phillips J."/>
            <person name="Pollak B."/>
            <person name="Reinders A."/>
            <person name="Rovekamp M."/>
            <person name="Sano R."/>
            <person name="Sawa S."/>
            <person name="Schmid M.W."/>
            <person name="Shirakawa M."/>
            <person name="Solano R."/>
            <person name="Spunde A."/>
            <person name="Suetsugu N."/>
            <person name="Sugano S."/>
            <person name="Sugiyama A."/>
            <person name="Sun R."/>
            <person name="Suzuki Y."/>
            <person name="Takenaka M."/>
            <person name="Takezawa D."/>
            <person name="Tomogane H."/>
            <person name="Tsuzuki M."/>
            <person name="Ueda T."/>
            <person name="Umeda M."/>
            <person name="Ward J.M."/>
            <person name="Watanabe Y."/>
            <person name="Yazaki K."/>
            <person name="Yokoyama R."/>
            <person name="Yoshitake Y."/>
            <person name="Yotsui I."/>
            <person name="Zachgo S."/>
            <person name="Schmutz J."/>
        </authorList>
    </citation>
    <scope>NUCLEOTIDE SEQUENCE [LARGE SCALE GENOMIC DNA]</scope>
    <source>
        <strain evidence="10">Tak-1</strain>
    </source>
</reference>
<proteinExistence type="inferred from homology"/>
<keyword evidence="4 8" id="KW-0808">Transferase</keyword>
<comment type="similarity">
    <text evidence="2 8">Belongs to the glycosyltransferase 92 family.</text>
</comment>
<evidence type="ECO:0000256" key="7">
    <source>
        <dbReference type="ARBA" id="ARBA00023136"/>
    </source>
</evidence>
<dbReference type="EC" id="2.4.1.-" evidence="8"/>
<feature type="transmembrane region" description="Helical" evidence="8">
    <location>
        <begin position="21"/>
        <end position="41"/>
    </location>
</feature>
<evidence type="ECO:0000256" key="1">
    <source>
        <dbReference type="ARBA" id="ARBA00004167"/>
    </source>
</evidence>
<dbReference type="Proteomes" id="UP000244005">
    <property type="component" value="Unassembled WGS sequence"/>
</dbReference>
<evidence type="ECO:0000256" key="3">
    <source>
        <dbReference type="ARBA" id="ARBA00022676"/>
    </source>
</evidence>
<dbReference type="OMA" id="INQATHT"/>
<evidence type="ECO:0000256" key="6">
    <source>
        <dbReference type="ARBA" id="ARBA00022989"/>
    </source>
</evidence>
<keyword evidence="7 8" id="KW-0472">Membrane</keyword>
<evidence type="ECO:0000256" key="5">
    <source>
        <dbReference type="ARBA" id="ARBA00022692"/>
    </source>
</evidence>
<name>A0A2R6XVK7_MARPO</name>
<organism evidence="9 10">
    <name type="scientific">Marchantia polymorpha</name>
    <name type="common">Common liverwort</name>
    <name type="synonym">Marchantia aquatica</name>
    <dbReference type="NCBI Taxonomy" id="3197"/>
    <lineage>
        <taxon>Eukaryota</taxon>
        <taxon>Viridiplantae</taxon>
        <taxon>Streptophyta</taxon>
        <taxon>Embryophyta</taxon>
        <taxon>Marchantiophyta</taxon>
        <taxon>Marchantiopsida</taxon>
        <taxon>Marchantiidae</taxon>
        <taxon>Marchantiales</taxon>
        <taxon>Marchantiaceae</taxon>
        <taxon>Marchantia</taxon>
    </lineage>
</organism>
<dbReference type="GO" id="GO:0016757">
    <property type="term" value="F:glycosyltransferase activity"/>
    <property type="evidence" value="ECO:0000318"/>
    <property type="project" value="GO_Central"/>
</dbReference>
<dbReference type="EMBL" id="KZ772673">
    <property type="protein sequence ID" value="PTQ50135.1"/>
    <property type="molecule type" value="Genomic_DNA"/>
</dbReference>